<comment type="caution">
    <text evidence="10">The sequence shown here is derived from an EMBL/GenBank/DDBJ whole genome shotgun (WGS) entry which is preliminary data.</text>
</comment>
<keyword evidence="11" id="KW-1185">Reference proteome</keyword>
<gene>
    <name evidence="10" type="ORF">HC031_30125</name>
</gene>
<keyword evidence="6 8" id="KW-1133">Transmembrane helix</keyword>
<comment type="subcellular location">
    <subcellularLocation>
        <location evidence="1 8">Cell membrane</location>
        <topology evidence="1 8">Multi-pass membrane protein</topology>
    </subcellularLocation>
</comment>
<accession>A0ABX0Y9M1</accession>
<feature type="transmembrane region" description="Helical" evidence="8">
    <location>
        <begin position="163"/>
        <end position="185"/>
    </location>
</feature>
<feature type="transmembrane region" description="Helical" evidence="8">
    <location>
        <begin position="267"/>
        <end position="287"/>
    </location>
</feature>
<dbReference type="RefSeq" id="WP_167928839.1">
    <property type="nucleotide sequence ID" value="NZ_JAATVY010000040.1"/>
</dbReference>
<sequence length="318" mass="34335">MAVVEALTQATSPGVPAGRRAAPSERWGRLALLAPSIVLLLGVFLVPLGIMLWRAFTDPHPGLDNLTWYVGDRVQRQVLFRTFTTAFKVTVVCLLLGYPYAYAMVAAGPKLRAALTLLVLVPFWTSLMVRSFAWVILLQDRGPVQHLLTALGLGHPQLIRTNLGVIIGMSQILLPFLVMPLYAVMSTIDRRLILASSSLGAHPLTSFVRVWLPLSLPGVGAGSLMVFISSLGFYVTPALLGSPRDSLISQQLYTQVNVLLQWGRGGAMGAVLLVVTFAILAVLMLSIRQSARRHTKASEATSIEATSIEATSIEGAAR</sequence>
<evidence type="ECO:0000256" key="8">
    <source>
        <dbReference type="RuleBase" id="RU363032"/>
    </source>
</evidence>
<reference evidence="10 11" key="1">
    <citation type="submission" date="2020-03" db="EMBL/GenBank/DDBJ databases">
        <title>WGS of the type strain of Planosporangium spp.</title>
        <authorList>
            <person name="Thawai C."/>
        </authorList>
    </citation>
    <scope>NUCLEOTIDE SEQUENCE [LARGE SCALE GENOMIC DNA]</scope>
    <source>
        <strain evidence="10 11">TBRC 5610</strain>
    </source>
</reference>
<keyword evidence="4" id="KW-1003">Cell membrane</keyword>
<evidence type="ECO:0000256" key="2">
    <source>
        <dbReference type="ARBA" id="ARBA00007069"/>
    </source>
</evidence>
<evidence type="ECO:0000259" key="9">
    <source>
        <dbReference type="PROSITE" id="PS50928"/>
    </source>
</evidence>
<keyword evidence="7 8" id="KW-0472">Membrane</keyword>
<dbReference type="InterPro" id="IPR035906">
    <property type="entry name" value="MetI-like_sf"/>
</dbReference>
<dbReference type="Gene3D" id="1.10.3720.10">
    <property type="entry name" value="MetI-like"/>
    <property type="match status" value="1"/>
</dbReference>
<dbReference type="InterPro" id="IPR000515">
    <property type="entry name" value="MetI-like"/>
</dbReference>
<name>A0ABX0Y9M1_9ACTN</name>
<dbReference type="PANTHER" id="PTHR42929">
    <property type="entry name" value="INNER MEMBRANE ABC TRANSPORTER PERMEASE PROTEIN YDCU-RELATED-RELATED"/>
    <property type="match status" value="1"/>
</dbReference>
<feature type="domain" description="ABC transmembrane type-1" evidence="9">
    <location>
        <begin position="79"/>
        <end position="283"/>
    </location>
</feature>
<keyword evidence="3 8" id="KW-0813">Transport</keyword>
<evidence type="ECO:0000256" key="3">
    <source>
        <dbReference type="ARBA" id="ARBA00022448"/>
    </source>
</evidence>
<protein>
    <submittedName>
        <fullName evidence="10">ABC transporter permease</fullName>
    </submittedName>
</protein>
<feature type="transmembrane region" description="Helical" evidence="8">
    <location>
        <begin position="113"/>
        <end position="137"/>
    </location>
</feature>
<dbReference type="PANTHER" id="PTHR42929:SF5">
    <property type="entry name" value="ABC TRANSPORTER PERMEASE PROTEIN"/>
    <property type="match status" value="1"/>
</dbReference>
<dbReference type="PROSITE" id="PS50928">
    <property type="entry name" value="ABC_TM1"/>
    <property type="match status" value="1"/>
</dbReference>
<feature type="transmembrane region" description="Helical" evidence="8">
    <location>
        <begin position="78"/>
        <end position="101"/>
    </location>
</feature>
<evidence type="ECO:0000313" key="11">
    <source>
        <dbReference type="Proteomes" id="UP000722989"/>
    </source>
</evidence>
<evidence type="ECO:0000313" key="10">
    <source>
        <dbReference type="EMBL" id="NJC73939.1"/>
    </source>
</evidence>
<dbReference type="Pfam" id="PF00528">
    <property type="entry name" value="BPD_transp_1"/>
    <property type="match status" value="1"/>
</dbReference>
<evidence type="ECO:0000256" key="7">
    <source>
        <dbReference type="ARBA" id="ARBA00023136"/>
    </source>
</evidence>
<dbReference type="EMBL" id="JAATVY010000040">
    <property type="protein sequence ID" value="NJC73939.1"/>
    <property type="molecule type" value="Genomic_DNA"/>
</dbReference>
<evidence type="ECO:0000256" key="5">
    <source>
        <dbReference type="ARBA" id="ARBA00022692"/>
    </source>
</evidence>
<dbReference type="CDD" id="cd06261">
    <property type="entry name" value="TM_PBP2"/>
    <property type="match status" value="1"/>
</dbReference>
<feature type="transmembrane region" description="Helical" evidence="8">
    <location>
        <begin position="206"/>
        <end position="235"/>
    </location>
</feature>
<feature type="transmembrane region" description="Helical" evidence="8">
    <location>
        <begin position="30"/>
        <end position="56"/>
    </location>
</feature>
<comment type="similarity">
    <text evidence="2">Belongs to the binding-protein-dependent transport system permease family. CysTW subfamily.</text>
</comment>
<keyword evidence="5 8" id="KW-0812">Transmembrane</keyword>
<evidence type="ECO:0000256" key="1">
    <source>
        <dbReference type="ARBA" id="ARBA00004651"/>
    </source>
</evidence>
<evidence type="ECO:0000256" key="4">
    <source>
        <dbReference type="ARBA" id="ARBA00022475"/>
    </source>
</evidence>
<evidence type="ECO:0000256" key="6">
    <source>
        <dbReference type="ARBA" id="ARBA00022989"/>
    </source>
</evidence>
<dbReference type="SUPFAM" id="SSF161098">
    <property type="entry name" value="MetI-like"/>
    <property type="match status" value="1"/>
</dbReference>
<dbReference type="Proteomes" id="UP000722989">
    <property type="component" value="Unassembled WGS sequence"/>
</dbReference>
<proteinExistence type="inferred from homology"/>
<organism evidence="10 11">
    <name type="scientific">Planosporangium thailandense</name>
    <dbReference type="NCBI Taxonomy" id="765197"/>
    <lineage>
        <taxon>Bacteria</taxon>
        <taxon>Bacillati</taxon>
        <taxon>Actinomycetota</taxon>
        <taxon>Actinomycetes</taxon>
        <taxon>Micromonosporales</taxon>
        <taxon>Micromonosporaceae</taxon>
        <taxon>Planosporangium</taxon>
    </lineage>
</organism>